<evidence type="ECO:0000313" key="2">
    <source>
        <dbReference type="Proteomes" id="UP000320710"/>
    </source>
</evidence>
<protein>
    <submittedName>
        <fullName evidence="1">Uncharacterized protein</fullName>
    </submittedName>
</protein>
<gene>
    <name evidence="1" type="ORF">FHU12_1214</name>
</gene>
<reference evidence="1 2" key="2">
    <citation type="submission" date="2019-07" db="EMBL/GenBank/DDBJ databases">
        <title>Investigation of anaerobic lignin degradation for improved lignocellulosic biofuels.</title>
        <authorList>
            <person name="Deangelis K.PhD."/>
        </authorList>
    </citation>
    <scope>NUCLEOTIDE SEQUENCE [LARGE SCALE GENOMIC DNA]</scope>
    <source>
        <strain evidence="1 2">106R</strain>
    </source>
</reference>
<dbReference type="Proteomes" id="UP000320710">
    <property type="component" value="Unassembled WGS sequence"/>
</dbReference>
<organism evidence="1 2">
    <name type="scientific">Serratia marcescens</name>
    <dbReference type="NCBI Taxonomy" id="615"/>
    <lineage>
        <taxon>Bacteria</taxon>
        <taxon>Pseudomonadati</taxon>
        <taxon>Pseudomonadota</taxon>
        <taxon>Gammaproteobacteria</taxon>
        <taxon>Enterobacterales</taxon>
        <taxon>Yersiniaceae</taxon>
        <taxon>Serratia</taxon>
    </lineage>
</organism>
<evidence type="ECO:0000313" key="1">
    <source>
        <dbReference type="EMBL" id="TQI83724.1"/>
    </source>
</evidence>
<dbReference type="PANTHER" id="PTHR33516:SF2">
    <property type="entry name" value="LEXA REPRESSOR-RELATED"/>
    <property type="match status" value="1"/>
</dbReference>
<proteinExistence type="predicted"/>
<dbReference type="PANTHER" id="PTHR33516">
    <property type="entry name" value="LEXA REPRESSOR"/>
    <property type="match status" value="1"/>
</dbReference>
<comment type="caution">
    <text evidence="1">The sequence shown here is derived from an EMBL/GenBank/DDBJ whole genome shotgun (WGS) entry which is preliminary data.</text>
</comment>
<name>A0AA46K319_SERMA</name>
<dbReference type="RefSeq" id="WP_260440698.1">
    <property type="nucleotide sequence ID" value="NZ_VFMJ01000001.1"/>
</dbReference>
<dbReference type="AlphaFoldDB" id="A0AA46K319"/>
<accession>A0AA46K319</accession>
<dbReference type="InterPro" id="IPR036286">
    <property type="entry name" value="LexA/Signal_pep-like_sf"/>
</dbReference>
<sequence>MIMLSNSRLYAFSPGEPLTLPLFADRVACGFPSPAQDYVESRLDIGKLLVRHPNATYFVRASGEMERGRMDQALNFSLSYAQLTREAEDVIKKCNLNQGGMGYTLELGKASVILSFWYGLALQGYPGTIMDERVDADRLRLHVLI</sequence>
<dbReference type="InterPro" id="IPR050077">
    <property type="entry name" value="LexA_repressor"/>
</dbReference>
<dbReference type="SUPFAM" id="SSF51306">
    <property type="entry name" value="LexA/Signal peptidase"/>
    <property type="match status" value="1"/>
</dbReference>
<reference evidence="1 2" key="1">
    <citation type="submission" date="2019-06" db="EMBL/GenBank/DDBJ databases">
        <authorList>
            <person name="Deangelis K."/>
            <person name="Huntemann M."/>
            <person name="Clum A."/>
            <person name="Pillay M."/>
            <person name="Palaniappan K."/>
            <person name="Varghese N."/>
            <person name="Mikhailova N."/>
            <person name="Stamatis D."/>
            <person name="Reddy T."/>
            <person name="Daum C."/>
            <person name="Shapiro N."/>
            <person name="Ivanova N."/>
            <person name="Kyrpides N."/>
            <person name="Woyke T."/>
        </authorList>
    </citation>
    <scope>NUCLEOTIDE SEQUENCE [LARGE SCALE GENOMIC DNA]</scope>
    <source>
        <strain evidence="1 2">106R</strain>
    </source>
</reference>
<dbReference type="EMBL" id="VFMJ01000001">
    <property type="protein sequence ID" value="TQI83724.1"/>
    <property type="molecule type" value="Genomic_DNA"/>
</dbReference>